<reference evidence="2 3" key="1">
    <citation type="submission" date="2017-09" db="EMBL/GenBank/DDBJ databases">
        <title>Depth-based differentiation of microbial function through sediment-hosted aquifers and enrichment of novel symbionts in the deep terrestrial subsurface.</title>
        <authorList>
            <person name="Probst A.J."/>
            <person name="Ladd B."/>
            <person name="Jarett J.K."/>
            <person name="Geller-Mcgrath D.E."/>
            <person name="Sieber C.M."/>
            <person name="Emerson J.B."/>
            <person name="Anantharaman K."/>
            <person name="Thomas B.C."/>
            <person name="Malmstrom R."/>
            <person name="Stieglmeier M."/>
            <person name="Klingl A."/>
            <person name="Woyke T."/>
            <person name="Ryan C.M."/>
            <person name="Banfield J.F."/>
        </authorList>
    </citation>
    <scope>NUCLEOTIDE SEQUENCE [LARGE SCALE GENOMIC DNA]</scope>
    <source>
        <strain evidence="2">CG07_land_8_20_14_0_80_42_15</strain>
    </source>
</reference>
<name>A0A2J0KWJ5_9BACT</name>
<evidence type="ECO:0000313" key="3">
    <source>
        <dbReference type="Proteomes" id="UP000230052"/>
    </source>
</evidence>
<evidence type="ECO:0000256" key="1">
    <source>
        <dbReference type="SAM" id="Phobius"/>
    </source>
</evidence>
<protein>
    <recommendedName>
        <fullName evidence="4">Prepilin-type N-terminal cleavage/methylation domain-containing protein</fullName>
    </recommendedName>
</protein>
<keyword evidence="1" id="KW-1133">Transmembrane helix</keyword>
<evidence type="ECO:0008006" key="4">
    <source>
        <dbReference type="Google" id="ProtNLM"/>
    </source>
</evidence>
<feature type="transmembrane region" description="Helical" evidence="1">
    <location>
        <begin position="32"/>
        <end position="59"/>
    </location>
</feature>
<accession>A0A2J0KWJ5</accession>
<sequence>MIFLGKYIKLYTMNTIKIQPSNILNTKSRKKAFILIELLLSAALIGIVLGGTLVIYSMAANAWQYESRRITLQRQARVAMEKMTRGLGGSNGIREANSVWIDPIFGRFYYRSGVDDNIRSLKRGFLGFANDEIIYWELPSWPQSIATNVQNLTFTISGKIVTINLTVQDIYRGSIISVNLVTQVRMRN</sequence>
<gene>
    <name evidence="2" type="ORF">COS99_01720</name>
</gene>
<keyword evidence="1" id="KW-0812">Transmembrane</keyword>
<keyword evidence="1" id="KW-0472">Membrane</keyword>
<dbReference type="EMBL" id="PEWV01000017">
    <property type="protein sequence ID" value="PIU42159.1"/>
    <property type="molecule type" value="Genomic_DNA"/>
</dbReference>
<dbReference type="AlphaFoldDB" id="A0A2J0KWJ5"/>
<proteinExistence type="predicted"/>
<comment type="caution">
    <text evidence="2">The sequence shown here is derived from an EMBL/GenBank/DDBJ whole genome shotgun (WGS) entry which is preliminary data.</text>
</comment>
<evidence type="ECO:0000313" key="2">
    <source>
        <dbReference type="EMBL" id="PIU42159.1"/>
    </source>
</evidence>
<organism evidence="2 3">
    <name type="scientific">Candidatus Aquitaenariimonas noxiae</name>
    <dbReference type="NCBI Taxonomy" id="1974741"/>
    <lineage>
        <taxon>Bacteria</taxon>
        <taxon>Pseudomonadati</taxon>
        <taxon>Candidatus Omnitrophota</taxon>
        <taxon>Candidatus Aquitaenariimonas</taxon>
    </lineage>
</organism>
<dbReference type="Proteomes" id="UP000230052">
    <property type="component" value="Unassembled WGS sequence"/>
</dbReference>